<keyword evidence="4" id="KW-0812">Transmembrane</keyword>
<evidence type="ECO:0000313" key="5">
    <source>
        <dbReference type="EMBL" id="MFC5065673.1"/>
    </source>
</evidence>
<evidence type="ECO:0000256" key="4">
    <source>
        <dbReference type="SAM" id="Phobius"/>
    </source>
</evidence>
<dbReference type="RefSeq" id="WP_378038999.1">
    <property type="nucleotide sequence ID" value="NZ_JBHSIV010000043.1"/>
</dbReference>
<keyword evidence="2 4" id="KW-0472">Membrane</keyword>
<comment type="caution">
    <text evidence="5">The sequence shown here is derived from an EMBL/GenBank/DDBJ whole genome shotgun (WGS) entry which is preliminary data.</text>
</comment>
<dbReference type="PANTHER" id="PTHR37042">
    <property type="entry name" value="OUTER MEMBRANE PROTEIN RV1973"/>
    <property type="match status" value="1"/>
</dbReference>
<dbReference type="PANTHER" id="PTHR37042:SF4">
    <property type="entry name" value="OUTER MEMBRANE PROTEIN RV1973"/>
    <property type="match status" value="1"/>
</dbReference>
<name>A0ABV9YW17_9PSEU</name>
<reference evidence="6" key="1">
    <citation type="journal article" date="2019" name="Int. J. Syst. Evol. Microbiol.">
        <title>The Global Catalogue of Microorganisms (GCM) 10K type strain sequencing project: providing services to taxonomists for standard genome sequencing and annotation.</title>
        <authorList>
            <consortium name="The Broad Institute Genomics Platform"/>
            <consortium name="The Broad Institute Genome Sequencing Center for Infectious Disease"/>
            <person name="Wu L."/>
            <person name="Ma J."/>
        </authorList>
    </citation>
    <scope>NUCLEOTIDE SEQUENCE [LARGE SCALE GENOMIC DNA]</scope>
    <source>
        <strain evidence="6">CGMCC 4.7093</strain>
    </source>
</reference>
<comment type="subcellular location">
    <subcellularLocation>
        <location evidence="1">Membrane</location>
    </subcellularLocation>
</comment>
<feature type="region of interest" description="Disordered" evidence="3">
    <location>
        <begin position="1"/>
        <end position="29"/>
    </location>
</feature>
<dbReference type="EMBL" id="JBHSIV010000043">
    <property type="protein sequence ID" value="MFC5065673.1"/>
    <property type="molecule type" value="Genomic_DNA"/>
</dbReference>
<gene>
    <name evidence="5" type="ORF">ACFPBZ_25890</name>
</gene>
<feature type="transmembrane region" description="Helical" evidence="4">
    <location>
        <begin position="52"/>
        <end position="74"/>
    </location>
</feature>
<accession>A0ABV9YW17</accession>
<evidence type="ECO:0000256" key="1">
    <source>
        <dbReference type="ARBA" id="ARBA00004370"/>
    </source>
</evidence>
<evidence type="ECO:0000256" key="2">
    <source>
        <dbReference type="ARBA" id="ARBA00023136"/>
    </source>
</evidence>
<keyword evidence="6" id="KW-1185">Reference proteome</keyword>
<feature type="non-terminal residue" evidence="5">
    <location>
        <position position="1"/>
    </location>
</feature>
<feature type="compositionally biased region" description="Low complexity" evidence="3">
    <location>
        <begin position="11"/>
        <end position="22"/>
    </location>
</feature>
<proteinExistence type="predicted"/>
<evidence type="ECO:0008006" key="7">
    <source>
        <dbReference type="Google" id="ProtNLM"/>
    </source>
</evidence>
<keyword evidence="4" id="KW-1133">Transmembrane helix</keyword>
<evidence type="ECO:0000256" key="3">
    <source>
        <dbReference type="SAM" id="MobiDB-lite"/>
    </source>
</evidence>
<sequence length="216" mass="22854">VGISVLDRTAPARPAPASAAPRPAERGESRGARIAAAVTRPFAALGANPKRLIVVLAAVIVVCLVLATLAFVAARGDRAEGQPYANAAVVDVAGTAEVVGQTRGALESILSYDFTKLDDSVNAARTQSTGEFTTNYLQVFDQTIRGPATEQKLRQTATVLNIGVQDLTADRASLITFVQFTAERTTNNQTTNAPGLLSVQVVRQDGRWKITELKPL</sequence>
<evidence type="ECO:0000313" key="6">
    <source>
        <dbReference type="Proteomes" id="UP001595947"/>
    </source>
</evidence>
<protein>
    <recommendedName>
        <fullName evidence="7">Mce-associated membrane protein</fullName>
    </recommendedName>
</protein>
<organism evidence="5 6">
    <name type="scientific">Actinomycetospora atypica</name>
    <dbReference type="NCBI Taxonomy" id="1290095"/>
    <lineage>
        <taxon>Bacteria</taxon>
        <taxon>Bacillati</taxon>
        <taxon>Actinomycetota</taxon>
        <taxon>Actinomycetes</taxon>
        <taxon>Pseudonocardiales</taxon>
        <taxon>Pseudonocardiaceae</taxon>
        <taxon>Actinomycetospora</taxon>
    </lineage>
</organism>
<dbReference type="Proteomes" id="UP001595947">
    <property type="component" value="Unassembled WGS sequence"/>
</dbReference>